<sequence>MASSESDVKHLPPPFIYLPSLANLRDAGGLPVRSPDGSTEQHLVVRKGVLYRSADPTFCLEEEIRFLREELGITMIYDLRSQPEFEKQDNAVQEWDDRIEGYNRSNANKIYREWTPVFKTQDYSPESIAIRFRDYGAADGAQGFVRAYSEILKHGGPSYSKILKHLASQDPTQPTGVLLHCSAGKDRTGVLVALILSILGVPVDEICQEYQLTETGLAERRKFFIERILSTGAFDGAEGLEAATRMTGARAESMKATLEMIDEVYGSPEGYVRKICGLNDDDINRLRRSLVVGANGAGNNVGTEKRAML</sequence>
<dbReference type="EMBL" id="MU007031">
    <property type="protein sequence ID" value="KAF2431530.1"/>
    <property type="molecule type" value="Genomic_DNA"/>
</dbReference>
<dbReference type="GO" id="GO:0004721">
    <property type="term" value="F:phosphoprotein phosphatase activity"/>
    <property type="evidence" value="ECO:0007669"/>
    <property type="project" value="InterPro"/>
</dbReference>
<evidence type="ECO:0000259" key="1">
    <source>
        <dbReference type="PROSITE" id="PS50056"/>
    </source>
</evidence>
<protein>
    <recommendedName>
        <fullName evidence="1">Tyrosine specific protein phosphatases domain-containing protein</fullName>
    </recommendedName>
</protein>
<gene>
    <name evidence="2" type="ORF">EJ08DRAFT_648796</name>
</gene>
<organism evidence="2 3">
    <name type="scientific">Tothia fuscella</name>
    <dbReference type="NCBI Taxonomy" id="1048955"/>
    <lineage>
        <taxon>Eukaryota</taxon>
        <taxon>Fungi</taxon>
        <taxon>Dikarya</taxon>
        <taxon>Ascomycota</taxon>
        <taxon>Pezizomycotina</taxon>
        <taxon>Dothideomycetes</taxon>
        <taxon>Pleosporomycetidae</taxon>
        <taxon>Venturiales</taxon>
        <taxon>Cylindrosympodiaceae</taxon>
        <taxon>Tothia</taxon>
    </lineage>
</organism>
<proteinExistence type="predicted"/>
<evidence type="ECO:0000313" key="3">
    <source>
        <dbReference type="Proteomes" id="UP000800235"/>
    </source>
</evidence>
<dbReference type="OrthoDB" id="449382at2759"/>
<dbReference type="SUPFAM" id="SSF52799">
    <property type="entry name" value="(Phosphotyrosine protein) phosphatases II"/>
    <property type="match status" value="1"/>
</dbReference>
<dbReference type="Proteomes" id="UP000800235">
    <property type="component" value="Unassembled WGS sequence"/>
</dbReference>
<dbReference type="InterPro" id="IPR000387">
    <property type="entry name" value="Tyr_Pase_dom"/>
</dbReference>
<dbReference type="InterPro" id="IPR016130">
    <property type="entry name" value="Tyr_Pase_AS"/>
</dbReference>
<dbReference type="PROSITE" id="PS50056">
    <property type="entry name" value="TYR_PHOSPHATASE_2"/>
    <property type="match status" value="1"/>
</dbReference>
<comment type="caution">
    <text evidence="2">The sequence shown here is derived from an EMBL/GenBank/DDBJ whole genome shotgun (WGS) entry which is preliminary data.</text>
</comment>
<dbReference type="PANTHER" id="PTHR31126:SF1">
    <property type="entry name" value="TYROSINE SPECIFIC PROTEIN PHOSPHATASES DOMAIN-CONTAINING PROTEIN"/>
    <property type="match status" value="1"/>
</dbReference>
<dbReference type="AlphaFoldDB" id="A0A9P4NSU1"/>
<dbReference type="Pfam" id="PF13350">
    <property type="entry name" value="Y_phosphatase3"/>
    <property type="match status" value="1"/>
</dbReference>
<dbReference type="PROSITE" id="PS00383">
    <property type="entry name" value="TYR_PHOSPHATASE_1"/>
    <property type="match status" value="1"/>
</dbReference>
<dbReference type="InterPro" id="IPR029021">
    <property type="entry name" value="Prot-tyrosine_phosphatase-like"/>
</dbReference>
<feature type="domain" description="Tyrosine specific protein phosphatases" evidence="1">
    <location>
        <begin position="157"/>
        <end position="225"/>
    </location>
</feature>
<accession>A0A9P4NSU1</accession>
<dbReference type="Gene3D" id="3.90.190.10">
    <property type="entry name" value="Protein tyrosine phosphatase superfamily"/>
    <property type="match status" value="1"/>
</dbReference>
<dbReference type="PANTHER" id="PTHR31126">
    <property type="entry name" value="TYROSINE-PROTEIN PHOSPHATASE"/>
    <property type="match status" value="1"/>
</dbReference>
<name>A0A9P4NSU1_9PEZI</name>
<reference evidence="2" key="1">
    <citation type="journal article" date="2020" name="Stud. Mycol.">
        <title>101 Dothideomycetes genomes: a test case for predicting lifestyles and emergence of pathogens.</title>
        <authorList>
            <person name="Haridas S."/>
            <person name="Albert R."/>
            <person name="Binder M."/>
            <person name="Bloem J."/>
            <person name="Labutti K."/>
            <person name="Salamov A."/>
            <person name="Andreopoulos B."/>
            <person name="Baker S."/>
            <person name="Barry K."/>
            <person name="Bills G."/>
            <person name="Bluhm B."/>
            <person name="Cannon C."/>
            <person name="Castanera R."/>
            <person name="Culley D."/>
            <person name="Daum C."/>
            <person name="Ezra D."/>
            <person name="Gonzalez J."/>
            <person name="Henrissat B."/>
            <person name="Kuo A."/>
            <person name="Liang C."/>
            <person name="Lipzen A."/>
            <person name="Lutzoni F."/>
            <person name="Magnuson J."/>
            <person name="Mondo S."/>
            <person name="Nolan M."/>
            <person name="Ohm R."/>
            <person name="Pangilinan J."/>
            <person name="Park H.-J."/>
            <person name="Ramirez L."/>
            <person name="Alfaro M."/>
            <person name="Sun H."/>
            <person name="Tritt A."/>
            <person name="Yoshinaga Y."/>
            <person name="Zwiers L.-H."/>
            <person name="Turgeon B."/>
            <person name="Goodwin S."/>
            <person name="Spatafora J."/>
            <person name="Crous P."/>
            <person name="Grigoriev I."/>
        </authorList>
    </citation>
    <scope>NUCLEOTIDE SEQUENCE</scope>
    <source>
        <strain evidence="2">CBS 130266</strain>
    </source>
</reference>
<keyword evidence="3" id="KW-1185">Reference proteome</keyword>
<evidence type="ECO:0000313" key="2">
    <source>
        <dbReference type="EMBL" id="KAF2431530.1"/>
    </source>
</evidence>
<dbReference type="InterPro" id="IPR026893">
    <property type="entry name" value="Tyr/Ser_Pase_IphP-type"/>
</dbReference>